<dbReference type="Gene3D" id="3.40.50.300">
    <property type="entry name" value="P-loop containing nucleotide triphosphate hydrolases"/>
    <property type="match status" value="1"/>
</dbReference>
<feature type="repeat" description="ANK" evidence="2">
    <location>
        <begin position="847"/>
        <end position="876"/>
    </location>
</feature>
<accession>W4K270</accession>
<dbReference type="InterPro" id="IPR002110">
    <property type="entry name" value="Ankyrin_rpt"/>
</dbReference>
<dbReference type="RefSeq" id="XP_009548032.1">
    <property type="nucleotide sequence ID" value="XM_009549737.1"/>
</dbReference>
<proteinExistence type="predicted"/>
<evidence type="ECO:0000313" key="5">
    <source>
        <dbReference type="EMBL" id="ETW79445.1"/>
    </source>
</evidence>
<dbReference type="InterPro" id="IPR027417">
    <property type="entry name" value="P-loop_NTPase"/>
</dbReference>
<dbReference type="Pfam" id="PF00023">
    <property type="entry name" value="Ank"/>
    <property type="match status" value="1"/>
</dbReference>
<dbReference type="SUPFAM" id="SSF52540">
    <property type="entry name" value="P-loop containing nucleoside triphosphate hydrolases"/>
    <property type="match status" value="1"/>
</dbReference>
<dbReference type="InParanoid" id="W4K270"/>
<dbReference type="KEGG" id="hir:HETIRDRAFT_225627"/>
<dbReference type="PROSITE" id="PS50088">
    <property type="entry name" value="ANK_REPEAT"/>
    <property type="match status" value="5"/>
</dbReference>
<feature type="repeat" description="ANK" evidence="2">
    <location>
        <begin position="910"/>
        <end position="942"/>
    </location>
</feature>
<feature type="domain" description="Nephrocystin 3-like N-terminal" evidence="4">
    <location>
        <begin position="246"/>
        <end position="412"/>
    </location>
</feature>
<dbReference type="PROSITE" id="PS50297">
    <property type="entry name" value="ANK_REP_REGION"/>
    <property type="match status" value="2"/>
</dbReference>
<evidence type="ECO:0000259" key="3">
    <source>
        <dbReference type="Pfam" id="PF17109"/>
    </source>
</evidence>
<dbReference type="HOGENOM" id="CLU_000288_34_23_1"/>
<reference evidence="5 6" key="1">
    <citation type="journal article" date="2012" name="New Phytol.">
        <title>Insight into trade-off between wood decay and parasitism from the genome of a fungal forest pathogen.</title>
        <authorList>
            <person name="Olson A."/>
            <person name="Aerts A."/>
            <person name="Asiegbu F."/>
            <person name="Belbahri L."/>
            <person name="Bouzid O."/>
            <person name="Broberg A."/>
            <person name="Canback B."/>
            <person name="Coutinho P.M."/>
            <person name="Cullen D."/>
            <person name="Dalman K."/>
            <person name="Deflorio G."/>
            <person name="van Diepen L.T."/>
            <person name="Dunand C."/>
            <person name="Duplessis S."/>
            <person name="Durling M."/>
            <person name="Gonthier P."/>
            <person name="Grimwood J."/>
            <person name="Fossdal C.G."/>
            <person name="Hansson D."/>
            <person name="Henrissat B."/>
            <person name="Hietala A."/>
            <person name="Himmelstrand K."/>
            <person name="Hoffmeister D."/>
            <person name="Hogberg N."/>
            <person name="James T.Y."/>
            <person name="Karlsson M."/>
            <person name="Kohler A."/>
            <person name="Kues U."/>
            <person name="Lee Y.H."/>
            <person name="Lin Y.C."/>
            <person name="Lind M."/>
            <person name="Lindquist E."/>
            <person name="Lombard V."/>
            <person name="Lucas S."/>
            <person name="Lunden K."/>
            <person name="Morin E."/>
            <person name="Murat C."/>
            <person name="Park J."/>
            <person name="Raffaello T."/>
            <person name="Rouze P."/>
            <person name="Salamov A."/>
            <person name="Schmutz J."/>
            <person name="Solheim H."/>
            <person name="Stahlberg J."/>
            <person name="Velez H."/>
            <person name="de Vries R.P."/>
            <person name="Wiebenga A."/>
            <person name="Woodward S."/>
            <person name="Yakovlev I."/>
            <person name="Garbelotto M."/>
            <person name="Martin F."/>
            <person name="Grigoriev I.V."/>
            <person name="Stenlid J."/>
        </authorList>
    </citation>
    <scope>NUCLEOTIDE SEQUENCE [LARGE SCALE GENOMIC DNA]</scope>
    <source>
        <strain evidence="5 6">TC 32-1</strain>
    </source>
</reference>
<feature type="domain" description="Fungal STAND N-terminal Goodbye" evidence="3">
    <location>
        <begin position="14"/>
        <end position="133"/>
    </location>
</feature>
<evidence type="ECO:0000256" key="2">
    <source>
        <dbReference type="PROSITE-ProRule" id="PRU00023"/>
    </source>
</evidence>
<protein>
    <submittedName>
        <fullName evidence="5">Uncharacterized protein</fullName>
    </submittedName>
</protein>
<feature type="repeat" description="ANK" evidence="2">
    <location>
        <begin position="944"/>
        <end position="976"/>
    </location>
</feature>
<dbReference type="PANTHER" id="PTHR10039">
    <property type="entry name" value="AMELOGENIN"/>
    <property type="match status" value="1"/>
</dbReference>
<evidence type="ECO:0000259" key="4">
    <source>
        <dbReference type="Pfam" id="PF24883"/>
    </source>
</evidence>
<dbReference type="Gene3D" id="1.25.40.20">
    <property type="entry name" value="Ankyrin repeat-containing domain"/>
    <property type="match status" value="1"/>
</dbReference>
<gene>
    <name evidence="5" type="ORF">HETIRDRAFT_225627</name>
</gene>
<feature type="repeat" description="ANK" evidence="2">
    <location>
        <begin position="745"/>
        <end position="777"/>
    </location>
</feature>
<dbReference type="eggNOG" id="KOG0504">
    <property type="taxonomic scope" value="Eukaryota"/>
</dbReference>
<sequence>MAESESNTRFSAIWALALEEYRSDTNKDPTSTPLEADSPDALLAVIDEKQRTFKHYRSKGEKIRRVLKPILELVLLFSEAAGEGTALTFLPSKAIFVAIRVLLGAAKNVTAKYDAIIDVFEEMGNFLDRLRVYMQQDVTAPMRKIFVEILSQMLRTFGIFTKFMKRNRLTHYFRGLVGMDDVKGELEKLRGLSNQEIQMATTVTLVNTTEIVNKLRDEFETKIRAWLSPPDPSTNHNTASHIRQSGTGEWFVGGDDFQNWTQDPNSFIWIRGIPGNGKTVLCSKAIDTLQHRYHGDASVAVAYFYFDFNDHAKMLFRAAINSLITQLVAQCHGTIPITVKNIYTRCYNGTQQPSYDDLTMVLKEMAACFDRTFIVLDALDECAGLERTSLLQFLSQMKDWGLASLRTLVTSRSVLEIEDAIASQVDWRLDLQTEARFVNQDIQMYLDSLLSRDFSLRKWGAEEKAMISETLLERACGMFQWIRCQLDTLRMCVSYADLEAALVGLPKTLDATYERILQNIPEDHQPRVHTILQFLCFSASPMTLQEIAEVVTIEEDSLTVARYEPRRRLRSPEDVLTLCGSLVSLSSKTVTRGMFGWSTSPVDPAHSSFGKILRPSHFSVQEFLISQRIQAGKAWNYGINAGLAHRSMGLTCIAYLLRFDGPDGSDTNRMTHRDSEVALSPYASWHWMEHFQAGGAEACIPLRKLALELLHHPRCEQFLNWIRVKDPDPRPNDMTQFSSERDTEETPNPLYYSALYGWVEISRHLLGQGADIGAKGSTLGNALQAASYGGHEGVVNILLDRGLDVNVCGGDYGNALQAASHKGHEPVVSVLLTRGAHVNAQGGYFGNALQAAAAGGHESIVRLLLGRGASVDSQEGCFGNVLQAAAFAGSTVIVRLLLERGMDVNMFGGDFGTALYAASCCGHKETVQLLIERGADVNAEGGDNCRYALHAAALRGHIDVVQLLLEGGADVDAEDPGGNGTALGAARYIGDEEIVQLLIANGA</sequence>
<dbReference type="SUPFAM" id="SSF48403">
    <property type="entry name" value="Ankyrin repeat"/>
    <property type="match status" value="1"/>
</dbReference>
<keyword evidence="6" id="KW-1185">Reference proteome</keyword>
<keyword evidence="2" id="KW-0040">ANK repeat</keyword>
<keyword evidence="1" id="KW-0677">Repeat</keyword>
<feature type="non-terminal residue" evidence="5">
    <location>
        <position position="1003"/>
    </location>
</feature>
<evidence type="ECO:0000256" key="1">
    <source>
        <dbReference type="ARBA" id="ARBA00022737"/>
    </source>
</evidence>
<name>W4K270_HETIT</name>
<dbReference type="InterPro" id="IPR031350">
    <property type="entry name" value="Goodbye_dom"/>
</dbReference>
<feature type="repeat" description="ANK" evidence="2">
    <location>
        <begin position="811"/>
        <end position="843"/>
    </location>
</feature>
<organism evidence="5 6">
    <name type="scientific">Heterobasidion irregulare (strain TC 32-1)</name>
    <dbReference type="NCBI Taxonomy" id="747525"/>
    <lineage>
        <taxon>Eukaryota</taxon>
        <taxon>Fungi</taxon>
        <taxon>Dikarya</taxon>
        <taxon>Basidiomycota</taxon>
        <taxon>Agaricomycotina</taxon>
        <taxon>Agaricomycetes</taxon>
        <taxon>Russulales</taxon>
        <taxon>Bondarzewiaceae</taxon>
        <taxon>Heterobasidion</taxon>
        <taxon>Heterobasidion annosum species complex</taxon>
    </lineage>
</organism>
<dbReference type="GeneID" id="20668694"/>
<dbReference type="InterPro" id="IPR036770">
    <property type="entry name" value="Ankyrin_rpt-contain_sf"/>
</dbReference>
<dbReference type="EMBL" id="KI925460">
    <property type="protein sequence ID" value="ETW79445.1"/>
    <property type="molecule type" value="Genomic_DNA"/>
</dbReference>
<dbReference type="Pfam" id="PF24883">
    <property type="entry name" value="NPHP3_N"/>
    <property type="match status" value="1"/>
</dbReference>
<dbReference type="Proteomes" id="UP000030671">
    <property type="component" value="Unassembled WGS sequence"/>
</dbReference>
<dbReference type="Pfam" id="PF13637">
    <property type="entry name" value="Ank_4"/>
    <property type="match status" value="1"/>
</dbReference>
<dbReference type="SMART" id="SM00248">
    <property type="entry name" value="ANK"/>
    <property type="match status" value="7"/>
</dbReference>
<evidence type="ECO:0000313" key="6">
    <source>
        <dbReference type="Proteomes" id="UP000030671"/>
    </source>
</evidence>
<dbReference type="PANTHER" id="PTHR10039:SF16">
    <property type="entry name" value="GPI INOSITOL-DEACYLASE"/>
    <property type="match status" value="1"/>
</dbReference>
<dbReference type="AlphaFoldDB" id="W4K270"/>
<dbReference type="Pfam" id="PF17109">
    <property type="entry name" value="Goodbye"/>
    <property type="match status" value="1"/>
</dbReference>
<dbReference type="Pfam" id="PF12796">
    <property type="entry name" value="Ank_2"/>
    <property type="match status" value="1"/>
</dbReference>
<dbReference type="InterPro" id="IPR056884">
    <property type="entry name" value="NPHP3-like_N"/>
</dbReference>
<dbReference type="OrthoDB" id="194358at2759"/>